<proteinExistence type="predicted"/>
<accession>A0A485D2I1</accession>
<protein>
    <submittedName>
        <fullName evidence="1">Conjugal transfer protein TrbE</fullName>
    </submittedName>
</protein>
<organism evidence="1 2">
    <name type="scientific">Raoultella planticola</name>
    <name type="common">Klebsiella planticola</name>
    <dbReference type="NCBI Taxonomy" id="575"/>
    <lineage>
        <taxon>Bacteria</taxon>
        <taxon>Pseudomonadati</taxon>
        <taxon>Pseudomonadota</taxon>
        <taxon>Gammaproteobacteria</taxon>
        <taxon>Enterobacterales</taxon>
        <taxon>Enterobacteriaceae</taxon>
        <taxon>Klebsiella/Raoultella group</taxon>
        <taxon>Raoultella</taxon>
    </lineage>
</organism>
<dbReference type="NCBIfam" id="NF010271">
    <property type="entry name" value="PRK13718.1"/>
    <property type="match status" value="1"/>
</dbReference>
<reference evidence="1 2" key="1">
    <citation type="submission" date="2019-03" db="EMBL/GenBank/DDBJ databases">
        <authorList>
            <consortium name="Pathogen Informatics"/>
        </authorList>
    </citation>
    <scope>NUCLEOTIDE SEQUENCE [LARGE SCALE GENOMIC DNA]</scope>
    <source>
        <strain evidence="1 2">NCTC12998</strain>
    </source>
</reference>
<gene>
    <name evidence="1" type="ORF">NCTC12998_07101</name>
</gene>
<dbReference type="GeneID" id="69758086"/>
<dbReference type="AlphaFoldDB" id="A0A485D2I1"/>
<evidence type="ECO:0000313" key="2">
    <source>
        <dbReference type="Proteomes" id="UP000345637"/>
    </source>
</evidence>
<dbReference type="RefSeq" id="WP_032700814.1">
    <property type="nucleotide sequence ID" value="NZ_BIIS01000028.1"/>
</dbReference>
<dbReference type="EMBL" id="CAADJE010000040">
    <property type="protein sequence ID" value="VFS91309.1"/>
    <property type="molecule type" value="Genomic_DNA"/>
</dbReference>
<dbReference type="InterPro" id="IPR020150">
    <property type="entry name" value="T4SS_TrbE"/>
</dbReference>
<name>A0A485D2I1_RAOPL</name>
<dbReference type="Pfam" id="PF11100">
    <property type="entry name" value="TrbE"/>
    <property type="match status" value="1"/>
</dbReference>
<evidence type="ECO:0000313" key="1">
    <source>
        <dbReference type="EMBL" id="VFS91309.1"/>
    </source>
</evidence>
<sequence length="78" mass="8870">MIVSFAKHPGVDFCVRLLLTAVIIFPVVYFSWDAVIGTTASDYIASVIFILVTGFIWFLLYLFFSAFERLLKKENGVK</sequence>
<dbReference type="Proteomes" id="UP000345637">
    <property type="component" value="Unassembled WGS sequence"/>
</dbReference>